<evidence type="ECO:0000256" key="4">
    <source>
        <dbReference type="ARBA" id="ARBA00022692"/>
    </source>
</evidence>
<dbReference type="PRINTS" id="PR01078">
    <property type="entry name" value="AMINACHANNEL"/>
</dbReference>
<comment type="subcellular location">
    <subcellularLocation>
        <location evidence="1">Membrane</location>
        <topology evidence="1">Multi-pass membrane protein</topology>
    </subcellularLocation>
</comment>
<gene>
    <name evidence="15" type="primary">LOC102802440</name>
</gene>
<dbReference type="PANTHER" id="PTHR11690">
    <property type="entry name" value="AMILORIDE-SENSITIVE SODIUM CHANNEL-RELATED"/>
    <property type="match status" value="1"/>
</dbReference>
<dbReference type="Gene3D" id="2.60.470.10">
    <property type="entry name" value="Acid-sensing ion channels like domains"/>
    <property type="match status" value="1"/>
</dbReference>
<dbReference type="InterPro" id="IPR001873">
    <property type="entry name" value="ENaC"/>
</dbReference>
<organism evidence="14 15">
    <name type="scientific">Saccoglossus kowalevskii</name>
    <name type="common">Acorn worm</name>
    <dbReference type="NCBI Taxonomy" id="10224"/>
    <lineage>
        <taxon>Eukaryota</taxon>
        <taxon>Metazoa</taxon>
        <taxon>Hemichordata</taxon>
        <taxon>Enteropneusta</taxon>
        <taxon>Harrimaniidae</taxon>
        <taxon>Saccoglossus</taxon>
    </lineage>
</organism>
<reference evidence="15" key="1">
    <citation type="submission" date="2025-08" db="UniProtKB">
        <authorList>
            <consortium name="RefSeq"/>
        </authorList>
    </citation>
    <scope>IDENTIFICATION</scope>
    <source>
        <tissue evidence="15">Testes</tissue>
    </source>
</reference>
<dbReference type="GeneID" id="102802440"/>
<sequence>MKSPSNADIIRNVNRRRPTPTSTSFDMSNTEKFTSTSSLSLDGGNVRRRGAVYIFSRNFRQFLSETTLHGARYTANNEYHVVRRFFWCVLVIGVSIGLIIILWGEVSNYFQYPTNSLISIHYTSKLNFPAITLCNYNRNRKSVIGGTPVDALMTQLYSSARLDVKYNINFDWSLLENTTAILNRTQFELEAAHQKESFIVACNYQGDGVERLCGPNNFTTTFTEFGVCYTFNNDPENQLFVTKFGSNSGLRVRLFTDENEYTFGKQTGSGFKVLLYSPGDVPLVQQLGFAVPTGVDALVAIRLEKSINLPPPFPTKCSNAPLKYYDGNYTYVWCALEKITDFVVSACGCREPYMPGSKRVCNLKESIVCVIPVMDDSTERSVTYCGVGCDVTRFDSRVTYADFPAKPILEHMSSTTNESSEYFRRNYADISFFAEDMTFKLTKTVPVMTGATLVSNFGGLMGLCLGASLLTAVEFIDFILFCFCKS</sequence>
<evidence type="ECO:0000256" key="5">
    <source>
        <dbReference type="ARBA" id="ARBA00022989"/>
    </source>
</evidence>
<dbReference type="Gene3D" id="1.10.287.770">
    <property type="entry name" value="YojJ-like"/>
    <property type="match status" value="1"/>
</dbReference>
<evidence type="ECO:0000256" key="2">
    <source>
        <dbReference type="ARBA" id="ARBA00022448"/>
    </source>
</evidence>
<evidence type="ECO:0000256" key="10">
    <source>
        <dbReference type="ARBA" id="ARBA00023303"/>
    </source>
</evidence>
<evidence type="ECO:0000313" key="15">
    <source>
        <dbReference type="RefSeq" id="XP_006822244.1"/>
    </source>
</evidence>
<keyword evidence="7 11" id="KW-0406">Ion transport</keyword>
<dbReference type="Pfam" id="PF00858">
    <property type="entry name" value="ASC"/>
    <property type="match status" value="1"/>
</dbReference>
<evidence type="ECO:0000313" key="14">
    <source>
        <dbReference type="Proteomes" id="UP000694865"/>
    </source>
</evidence>
<accession>A0ABM0MQF3</accession>
<evidence type="ECO:0000256" key="9">
    <source>
        <dbReference type="ARBA" id="ARBA00023201"/>
    </source>
</evidence>
<protein>
    <submittedName>
        <fullName evidence="15">Acid-sensing ion channel 1-like</fullName>
    </submittedName>
</protein>
<feature type="transmembrane region" description="Helical" evidence="13">
    <location>
        <begin position="85"/>
        <end position="104"/>
    </location>
</feature>
<evidence type="ECO:0000256" key="6">
    <source>
        <dbReference type="ARBA" id="ARBA00023053"/>
    </source>
</evidence>
<feature type="compositionally biased region" description="Polar residues" evidence="12">
    <location>
        <begin position="19"/>
        <end position="38"/>
    </location>
</feature>
<comment type="similarity">
    <text evidence="11">Belongs to the amiloride-sensitive sodium channel (TC 1.A.6) family.</text>
</comment>
<keyword evidence="2 11" id="KW-0813">Transport</keyword>
<evidence type="ECO:0000256" key="1">
    <source>
        <dbReference type="ARBA" id="ARBA00004141"/>
    </source>
</evidence>
<dbReference type="RefSeq" id="XP_006822244.1">
    <property type="nucleotide sequence ID" value="XM_006822181.1"/>
</dbReference>
<evidence type="ECO:0000256" key="11">
    <source>
        <dbReference type="RuleBase" id="RU000679"/>
    </source>
</evidence>
<keyword evidence="9 11" id="KW-0739">Sodium transport</keyword>
<keyword evidence="10 11" id="KW-0407">Ion channel</keyword>
<feature type="region of interest" description="Disordered" evidence="12">
    <location>
        <begin position="1"/>
        <end position="38"/>
    </location>
</feature>
<evidence type="ECO:0000256" key="8">
    <source>
        <dbReference type="ARBA" id="ARBA00023136"/>
    </source>
</evidence>
<proteinExistence type="inferred from homology"/>
<keyword evidence="5 13" id="KW-1133">Transmembrane helix</keyword>
<keyword evidence="6" id="KW-0915">Sodium</keyword>
<keyword evidence="14" id="KW-1185">Reference proteome</keyword>
<keyword evidence="8 13" id="KW-0472">Membrane</keyword>
<name>A0ABM0MQF3_SACKO</name>
<evidence type="ECO:0000256" key="7">
    <source>
        <dbReference type="ARBA" id="ARBA00023065"/>
    </source>
</evidence>
<evidence type="ECO:0000256" key="3">
    <source>
        <dbReference type="ARBA" id="ARBA00022461"/>
    </source>
</evidence>
<keyword evidence="4 11" id="KW-0812">Transmembrane</keyword>
<keyword evidence="3 11" id="KW-0894">Sodium channel</keyword>
<evidence type="ECO:0000256" key="13">
    <source>
        <dbReference type="SAM" id="Phobius"/>
    </source>
</evidence>
<dbReference type="Proteomes" id="UP000694865">
    <property type="component" value="Unplaced"/>
</dbReference>
<evidence type="ECO:0000256" key="12">
    <source>
        <dbReference type="SAM" id="MobiDB-lite"/>
    </source>
</evidence>